<dbReference type="PROSITE" id="PS50042">
    <property type="entry name" value="CNMP_BINDING_3"/>
    <property type="match status" value="1"/>
</dbReference>
<keyword evidence="6" id="KW-0406">Ion transport</keyword>
<sequence>MANHDKDNIPTLSDTHPESVDENVDSQFRPFLYRTQSASTSIPLDSMESYGSETNIVGFTGPLRSARKAPLVQMSGPLYINRNTENLFLARHGVTTRKKVDSKPEKYPSLNGRDKNDWDDNYTATNAHLMRSGQLGMCNDPYCTTCPLYYHSTASQQRDAKTSSIFDSKVYFCSNMKNLIPPGISAMLFWIFTAATFCPQLYELGEPVSLWIQMKYFEFMNLTSRNTSCSYGDWSGLDAVLVGDDRAAVEEWDYDNCFDVFKKEKVFHSVLYGDAKGWARRFNNAINSYIPGVMNPHTKVVQEWNKFFVLSCLGAIFVDPLFFILLSVKQEEKCIVINWEMIKAVVFLRCLTDAIFLLNILLQFRLAYVAPESRVVGAGEYVIYSLSSISFFWDWCRITLFLLLLPKGLDSFGANFAKNILQAVILVQYIPRLFRFIPLLIGPNGFIFETALANFFINLFTFVLSGHIIGLCWYLFGLQRLIQCLHLACRNSGHKNDCMKFIDSGGHEKHWSDTSWHSWKENANASACFTLDGFSYGIYAHAVNLTGENTIIRYTYSLVWGIQQISTLAGNQTPSYDFEEILFTMAIIGIGLLLFAFLIGNMQNFLQALGRRRAEMSLRQRDVDKWMRHRRLPVELRRRVVEAGRYHWAATRGVNEEMLLENLPEDLQRDIRRHLFKFVKKVWIFRPMDEHVLDAVCEKLKQKIYIKGSEVFCVGGLVEKMVFIVRGKLESIGHDGTVVALSEGNVCGEELLTWFLEHSSVSKDGRKIKISGQRLISSRTVRCLTNVEAFSLSAADLEQVTSLFARNLRNPLVQGAISIIVMDPGSKLDVGYQIVDMSHKLEGDTYGINLPTGEPLLLPTFKLPGDIGRSV</sequence>
<evidence type="ECO:0000256" key="5">
    <source>
        <dbReference type="ARBA" id="ARBA00023136"/>
    </source>
</evidence>
<accession>A0A8X7YK65</accession>
<feature type="transmembrane region" description="Helical" evidence="8">
    <location>
        <begin position="381"/>
        <end position="405"/>
    </location>
</feature>
<evidence type="ECO:0000256" key="7">
    <source>
        <dbReference type="SAM" id="MobiDB-lite"/>
    </source>
</evidence>
<reference evidence="10" key="1">
    <citation type="journal article" date="2020" name="bioRxiv">
        <title>Hybrid origin of Populus tomentosa Carr. identified through genome sequencing and phylogenomic analysis.</title>
        <authorList>
            <person name="An X."/>
            <person name="Gao K."/>
            <person name="Chen Z."/>
            <person name="Li J."/>
            <person name="Yang X."/>
            <person name="Yang X."/>
            <person name="Zhou J."/>
            <person name="Guo T."/>
            <person name="Zhao T."/>
            <person name="Huang S."/>
            <person name="Miao D."/>
            <person name="Khan W.U."/>
            <person name="Rao P."/>
            <person name="Ye M."/>
            <person name="Lei B."/>
            <person name="Liao W."/>
            <person name="Wang J."/>
            <person name="Ji L."/>
            <person name="Li Y."/>
            <person name="Guo B."/>
            <person name="Mustafa N.S."/>
            <person name="Li S."/>
            <person name="Yun Q."/>
            <person name="Keller S.R."/>
            <person name="Mao J."/>
            <person name="Zhang R."/>
            <person name="Strauss S.H."/>
        </authorList>
    </citation>
    <scope>NUCLEOTIDE SEQUENCE</scope>
    <source>
        <strain evidence="10">GM15</strain>
        <tissue evidence="10">Leaf</tissue>
    </source>
</reference>
<keyword evidence="6" id="KW-0813">Transport</keyword>
<feature type="transmembrane region" description="Helical" evidence="8">
    <location>
        <begin position="581"/>
        <end position="599"/>
    </location>
</feature>
<dbReference type="PANTHER" id="PTHR45651">
    <property type="entry name" value="CYCLIC NUCLEOTIDE-GATED ION CHANNEL 15-RELATED-RELATED"/>
    <property type="match status" value="1"/>
</dbReference>
<evidence type="ECO:0000256" key="6">
    <source>
        <dbReference type="ARBA" id="ARBA00023303"/>
    </source>
</evidence>
<comment type="similarity">
    <text evidence="2">Belongs to the cyclic nucleotide-gated cation channel (TC 1.A.1.5) family.</text>
</comment>
<organism evidence="10 11">
    <name type="scientific">Populus tomentosa</name>
    <name type="common">Chinese white poplar</name>
    <dbReference type="NCBI Taxonomy" id="118781"/>
    <lineage>
        <taxon>Eukaryota</taxon>
        <taxon>Viridiplantae</taxon>
        <taxon>Streptophyta</taxon>
        <taxon>Embryophyta</taxon>
        <taxon>Tracheophyta</taxon>
        <taxon>Spermatophyta</taxon>
        <taxon>Magnoliopsida</taxon>
        <taxon>eudicotyledons</taxon>
        <taxon>Gunneridae</taxon>
        <taxon>Pentapetalae</taxon>
        <taxon>rosids</taxon>
        <taxon>fabids</taxon>
        <taxon>Malpighiales</taxon>
        <taxon>Salicaceae</taxon>
        <taxon>Saliceae</taxon>
        <taxon>Populus</taxon>
    </lineage>
</organism>
<dbReference type="GO" id="GO:0005216">
    <property type="term" value="F:monoatomic ion channel activity"/>
    <property type="evidence" value="ECO:0007669"/>
    <property type="project" value="InterPro"/>
</dbReference>
<evidence type="ECO:0000256" key="3">
    <source>
        <dbReference type="ARBA" id="ARBA00022692"/>
    </source>
</evidence>
<evidence type="ECO:0000313" key="10">
    <source>
        <dbReference type="EMBL" id="KAG6746755.1"/>
    </source>
</evidence>
<keyword evidence="3 8" id="KW-0812">Transmembrane</keyword>
<comment type="caution">
    <text evidence="10">The sequence shown here is derived from an EMBL/GenBank/DDBJ whole genome shotgun (WGS) entry which is preliminary data.</text>
</comment>
<feature type="transmembrane region" description="Helical" evidence="8">
    <location>
        <begin position="307"/>
        <end position="326"/>
    </location>
</feature>
<dbReference type="InterPro" id="IPR005821">
    <property type="entry name" value="Ion_trans_dom"/>
</dbReference>
<evidence type="ECO:0000256" key="8">
    <source>
        <dbReference type="SAM" id="Phobius"/>
    </source>
</evidence>
<dbReference type="CDD" id="cd00038">
    <property type="entry name" value="CAP_ED"/>
    <property type="match status" value="1"/>
</dbReference>
<keyword evidence="11" id="KW-1185">Reference proteome</keyword>
<feature type="region of interest" description="Disordered" evidence="7">
    <location>
        <begin position="1"/>
        <end position="22"/>
    </location>
</feature>
<keyword evidence="5 8" id="KW-0472">Membrane</keyword>
<protein>
    <recommendedName>
        <fullName evidence="9">Cyclic nucleotide-binding domain-containing protein</fullName>
    </recommendedName>
</protein>
<dbReference type="GO" id="GO:0016020">
    <property type="term" value="C:membrane"/>
    <property type="evidence" value="ECO:0007669"/>
    <property type="project" value="UniProtKB-SubCell"/>
</dbReference>
<proteinExistence type="inferred from homology"/>
<feature type="transmembrane region" description="Helical" evidence="8">
    <location>
        <begin position="346"/>
        <end position="369"/>
    </location>
</feature>
<feature type="domain" description="Cyclic nucleotide-binding" evidence="9">
    <location>
        <begin position="684"/>
        <end position="752"/>
    </location>
</feature>
<dbReference type="PANTHER" id="PTHR45651:SF11">
    <property type="entry name" value="CYCLIC NUCLEOTIDE-GATED ION CHANNEL 20, CHLOROPLASTIC-RELATED"/>
    <property type="match status" value="1"/>
</dbReference>
<dbReference type="Pfam" id="PF00520">
    <property type="entry name" value="Ion_trans"/>
    <property type="match status" value="1"/>
</dbReference>
<evidence type="ECO:0000256" key="2">
    <source>
        <dbReference type="ARBA" id="ARBA00010486"/>
    </source>
</evidence>
<dbReference type="Proteomes" id="UP000886885">
    <property type="component" value="Chromosome 15A"/>
</dbReference>
<evidence type="ECO:0000259" key="9">
    <source>
        <dbReference type="PROSITE" id="PS50042"/>
    </source>
</evidence>
<name>A0A8X7YK65_POPTO</name>
<keyword evidence="6" id="KW-0407">Ion channel</keyword>
<evidence type="ECO:0000313" key="11">
    <source>
        <dbReference type="Proteomes" id="UP000886885"/>
    </source>
</evidence>
<dbReference type="EMBL" id="JAAWWB010000029">
    <property type="protein sequence ID" value="KAG6746755.1"/>
    <property type="molecule type" value="Genomic_DNA"/>
</dbReference>
<dbReference type="SMART" id="SM00100">
    <property type="entry name" value="cNMP"/>
    <property type="match status" value="1"/>
</dbReference>
<dbReference type="InterPro" id="IPR000595">
    <property type="entry name" value="cNMP-bd_dom"/>
</dbReference>
<feature type="transmembrane region" description="Helical" evidence="8">
    <location>
        <begin position="451"/>
        <end position="476"/>
    </location>
</feature>
<feature type="transmembrane region" description="Helical" evidence="8">
    <location>
        <begin position="179"/>
        <end position="202"/>
    </location>
</feature>
<evidence type="ECO:0000256" key="4">
    <source>
        <dbReference type="ARBA" id="ARBA00022989"/>
    </source>
</evidence>
<evidence type="ECO:0000256" key="1">
    <source>
        <dbReference type="ARBA" id="ARBA00004141"/>
    </source>
</evidence>
<dbReference type="OrthoDB" id="421226at2759"/>
<comment type="subcellular location">
    <subcellularLocation>
        <location evidence="1">Membrane</location>
        <topology evidence="1">Multi-pass membrane protein</topology>
    </subcellularLocation>
</comment>
<dbReference type="AlphaFoldDB" id="A0A8X7YK65"/>
<keyword evidence="4 8" id="KW-1133">Transmembrane helix</keyword>
<gene>
    <name evidence="10" type="ORF">POTOM_049120</name>
</gene>